<keyword evidence="11" id="KW-0675">Receptor</keyword>
<feature type="domain" description="EGF-like" evidence="10">
    <location>
        <begin position="3"/>
        <end position="41"/>
    </location>
</feature>
<keyword evidence="4" id="KW-0245">EGF-like domain</keyword>
<comment type="subcellular location">
    <subcellularLocation>
        <location evidence="1">Secreted</location>
        <location evidence="1">Extracellular space</location>
        <location evidence="1">Extracellular matrix</location>
    </subcellularLocation>
</comment>
<sequence>MDECLDPRICKSRKCVNTHGSYTCTCPPGFELNPEDSKLCRGRGPGRTL</sequence>
<gene>
    <name evidence="11" type="ORF">D623_10002779</name>
</gene>
<keyword evidence="8" id="KW-0325">Glycoprotein</keyword>
<keyword evidence="12" id="KW-1185">Reference proteome</keyword>
<evidence type="ECO:0000256" key="1">
    <source>
        <dbReference type="ARBA" id="ARBA00004498"/>
    </source>
</evidence>
<protein>
    <submittedName>
        <fullName evidence="11">EGF-like module-containing mucin-like hormone receptor-like 2</fullName>
    </submittedName>
</protein>
<name>S7MEG7_MYOBR</name>
<evidence type="ECO:0000256" key="8">
    <source>
        <dbReference type="ARBA" id="ARBA00023180"/>
    </source>
</evidence>
<dbReference type="Proteomes" id="UP000052978">
    <property type="component" value="Unassembled WGS sequence"/>
</dbReference>
<dbReference type="SMART" id="SM00181">
    <property type="entry name" value="EGF"/>
    <property type="match status" value="1"/>
</dbReference>
<evidence type="ECO:0000256" key="5">
    <source>
        <dbReference type="ARBA" id="ARBA00022729"/>
    </source>
</evidence>
<dbReference type="CDD" id="cd00054">
    <property type="entry name" value="EGF_CA"/>
    <property type="match status" value="1"/>
</dbReference>
<keyword evidence="7" id="KW-1015">Disulfide bond</keyword>
<dbReference type="Gene3D" id="2.10.25.10">
    <property type="entry name" value="Laminin"/>
    <property type="match status" value="1"/>
</dbReference>
<organism evidence="11 12">
    <name type="scientific">Myotis brandtii</name>
    <name type="common">Brandt's bat</name>
    <dbReference type="NCBI Taxonomy" id="109478"/>
    <lineage>
        <taxon>Eukaryota</taxon>
        <taxon>Metazoa</taxon>
        <taxon>Chordata</taxon>
        <taxon>Craniata</taxon>
        <taxon>Vertebrata</taxon>
        <taxon>Euteleostomi</taxon>
        <taxon>Mammalia</taxon>
        <taxon>Eutheria</taxon>
        <taxon>Laurasiatheria</taxon>
        <taxon>Chiroptera</taxon>
        <taxon>Yangochiroptera</taxon>
        <taxon>Vespertilionidae</taxon>
        <taxon>Myotis</taxon>
    </lineage>
</organism>
<dbReference type="InterPro" id="IPR049883">
    <property type="entry name" value="NOTCH1_EGF-like"/>
</dbReference>
<dbReference type="FunFam" id="2.10.25.10:FF:000024">
    <property type="entry name" value="Putative latent-transforming growth factor beta-binding protein 2"/>
    <property type="match status" value="1"/>
</dbReference>
<keyword evidence="5" id="KW-0732">Signal</keyword>
<evidence type="ECO:0000256" key="3">
    <source>
        <dbReference type="ARBA" id="ARBA00022530"/>
    </source>
</evidence>
<keyword evidence="3" id="KW-0272">Extracellular matrix</keyword>
<feature type="domain" description="EGF-like calcium-binding" evidence="9">
    <location>
        <begin position="1"/>
        <end position="41"/>
    </location>
</feature>
<reference evidence="11 12" key="1">
    <citation type="journal article" date="2013" name="Nat. Commun.">
        <title>Genome analysis reveals insights into physiology and longevity of the Brandt's bat Myotis brandtii.</title>
        <authorList>
            <person name="Seim I."/>
            <person name="Fang X."/>
            <person name="Xiong Z."/>
            <person name="Lobanov A.V."/>
            <person name="Huang Z."/>
            <person name="Ma S."/>
            <person name="Feng Y."/>
            <person name="Turanov A.A."/>
            <person name="Zhu Y."/>
            <person name="Lenz T.L."/>
            <person name="Gerashchenko M.V."/>
            <person name="Fan D."/>
            <person name="Hee Yim S."/>
            <person name="Yao X."/>
            <person name="Jordan D."/>
            <person name="Xiong Y."/>
            <person name="Ma Y."/>
            <person name="Lyapunov A.N."/>
            <person name="Chen G."/>
            <person name="Kulakova O.I."/>
            <person name="Sun Y."/>
            <person name="Lee S.G."/>
            <person name="Bronson R.T."/>
            <person name="Moskalev A.A."/>
            <person name="Sunyaev S.R."/>
            <person name="Zhang G."/>
            <person name="Krogh A."/>
            <person name="Wang J."/>
            <person name="Gladyshev V.N."/>
        </authorList>
    </citation>
    <scope>NUCLEOTIDE SEQUENCE [LARGE SCALE GENOMIC DNA]</scope>
</reference>
<dbReference type="EMBL" id="KE161167">
    <property type="protein sequence ID" value="EPQ02081.1"/>
    <property type="molecule type" value="Genomic_DNA"/>
</dbReference>
<evidence type="ECO:0000259" key="9">
    <source>
        <dbReference type="SMART" id="SM00179"/>
    </source>
</evidence>
<evidence type="ECO:0000313" key="11">
    <source>
        <dbReference type="EMBL" id="EPQ02081.1"/>
    </source>
</evidence>
<accession>S7MEG7</accession>
<dbReference type="InterPro" id="IPR000742">
    <property type="entry name" value="EGF"/>
</dbReference>
<keyword evidence="2" id="KW-0964">Secreted</keyword>
<proteinExistence type="predicted"/>
<dbReference type="GO" id="GO:0005509">
    <property type="term" value="F:calcium ion binding"/>
    <property type="evidence" value="ECO:0007669"/>
    <property type="project" value="InterPro"/>
</dbReference>
<evidence type="ECO:0000256" key="7">
    <source>
        <dbReference type="ARBA" id="ARBA00023157"/>
    </source>
</evidence>
<dbReference type="InterPro" id="IPR001881">
    <property type="entry name" value="EGF-like_Ca-bd_dom"/>
</dbReference>
<dbReference type="Pfam" id="PF07645">
    <property type="entry name" value="EGF_CA"/>
    <property type="match status" value="1"/>
</dbReference>
<evidence type="ECO:0000256" key="2">
    <source>
        <dbReference type="ARBA" id="ARBA00022525"/>
    </source>
</evidence>
<dbReference type="SMART" id="SM00179">
    <property type="entry name" value="EGF_CA"/>
    <property type="match status" value="1"/>
</dbReference>
<dbReference type="SUPFAM" id="SSF57196">
    <property type="entry name" value="EGF/Laminin"/>
    <property type="match status" value="1"/>
</dbReference>
<evidence type="ECO:0000259" key="10">
    <source>
        <dbReference type="SMART" id="SM00181"/>
    </source>
</evidence>
<evidence type="ECO:0000313" key="12">
    <source>
        <dbReference type="Proteomes" id="UP000052978"/>
    </source>
</evidence>
<dbReference type="AlphaFoldDB" id="S7MEG7"/>
<dbReference type="InterPro" id="IPR000152">
    <property type="entry name" value="EGF-type_Asp/Asn_hydroxyl_site"/>
</dbReference>
<evidence type="ECO:0000256" key="6">
    <source>
        <dbReference type="ARBA" id="ARBA00022737"/>
    </source>
</evidence>
<keyword evidence="6" id="KW-0677">Repeat</keyword>
<dbReference type="PROSITE" id="PS00010">
    <property type="entry name" value="ASX_HYDROXYL"/>
    <property type="match status" value="1"/>
</dbReference>
<evidence type="ECO:0000256" key="4">
    <source>
        <dbReference type="ARBA" id="ARBA00022536"/>
    </source>
</evidence>